<name>A0ABW5N0J8_9FLAO</name>
<dbReference type="Gene3D" id="2.60.120.380">
    <property type="match status" value="1"/>
</dbReference>
<sequence length="831" mass="90774">MQKRAILRLSILILFFCGLMESISQEKLPFKGFKGGLQIAKDKYNLPNRYAENIFYTLSKNRNVFFLEHKIPKTETPISAADLSVNAITNAHAVFPNANGANVSVSIKELLFNVNDIDYSERVSLNGNEANTLDQHATAMATIVGGNGNSGPKGLGVAPNTQLSSSSFLKLLPDDSQQLITDGIFVQNHSYGVSIENFYGDEASAYDEQIFVLQDMVHVFSVGNSGTEVAVDGPYANLESFATLTGNFKQAKNVITVGATDALDNISERSSKGPSFDGRVKPDLVAYAPGGTSDAAALVSGTVASIQDLYFKKNGAIPSYPLVKSSLIAGTEDAGVSNIDYESGYGKLNAKNSLQIIDNGQFFEGTMAANGQTNNSITVPENTKSLKIALSWLDTESIAGSTDLLNNDLDLVVNGPNSNEYLPWILSSSANADSLKRQALRGIDNLNTLEFITIENPFPGTYGINISADSENTTEVPYAVSYSLENSGIFEWQFPLKNETLSNLGLPVLRWKNTTALNVGSLSYRVEGGEWVLISNTIDLNNQLYQWEIPELNEVVELQMVSGTQVYTSDKFFVSQEIIPQVEYNCPDEVGISWESVSNAIAYEVKTYTNNSLQVIATVSEPFFVNQKAENGSVYFSVTPIFNDGKGLRSNTINIEDSGVQCYFRGFIALLNDDNEVDLALSLSTGINIERIDFVKTIAGQDFIINSYSDGFEDLVVTDTDSILVPGNNRYRAEIILANGNIVQTDEVELFIPDKNELILFPNPIENGFDLNFTSQGSKFQILDMTGKVIVQDSVLSIQDFIGINLSAGIYIFHMVDENNKTIAAKKLIVK</sequence>
<dbReference type="SUPFAM" id="SSF49785">
    <property type="entry name" value="Galactose-binding domain-like"/>
    <property type="match status" value="1"/>
</dbReference>
<dbReference type="InterPro" id="IPR036852">
    <property type="entry name" value="Peptidase_S8/S53_dom_sf"/>
</dbReference>
<gene>
    <name evidence="5" type="ORF">ACFSQJ_11270</name>
</gene>
<dbReference type="Proteomes" id="UP001597526">
    <property type="component" value="Unassembled WGS sequence"/>
</dbReference>
<proteinExistence type="inferred from homology"/>
<dbReference type="SUPFAM" id="SSF52743">
    <property type="entry name" value="Subtilisin-like"/>
    <property type="match status" value="1"/>
</dbReference>
<dbReference type="RefSeq" id="WP_377767052.1">
    <property type="nucleotide sequence ID" value="NZ_JBHULB010000014.1"/>
</dbReference>
<feature type="domain" description="Secretion system C-terminal sorting" evidence="4">
    <location>
        <begin position="760"/>
        <end position="830"/>
    </location>
</feature>
<keyword evidence="5" id="KW-0378">Hydrolase</keyword>
<feature type="domain" description="Peptidase S8/S53" evidence="3">
    <location>
        <begin position="117"/>
        <end position="346"/>
    </location>
</feature>
<protein>
    <submittedName>
        <fullName evidence="5">S8 family peptidase</fullName>
        <ecNumber evidence="5">3.4.-.-</ecNumber>
    </submittedName>
</protein>
<keyword evidence="6" id="KW-1185">Reference proteome</keyword>
<accession>A0ABW5N0J8</accession>
<organism evidence="5 6">
    <name type="scientific">Croceitalea marina</name>
    <dbReference type="NCBI Taxonomy" id="1775166"/>
    <lineage>
        <taxon>Bacteria</taxon>
        <taxon>Pseudomonadati</taxon>
        <taxon>Bacteroidota</taxon>
        <taxon>Flavobacteriia</taxon>
        <taxon>Flavobacteriales</taxon>
        <taxon>Flavobacteriaceae</taxon>
        <taxon>Croceitalea</taxon>
    </lineage>
</organism>
<evidence type="ECO:0000256" key="2">
    <source>
        <dbReference type="ARBA" id="ARBA00022729"/>
    </source>
</evidence>
<evidence type="ECO:0000313" key="6">
    <source>
        <dbReference type="Proteomes" id="UP001597526"/>
    </source>
</evidence>
<dbReference type="InterPro" id="IPR051048">
    <property type="entry name" value="Peptidase_S8/S53_subtilisin"/>
</dbReference>
<comment type="similarity">
    <text evidence="1">Belongs to the peptidase S8 family.</text>
</comment>
<dbReference type="InterPro" id="IPR026444">
    <property type="entry name" value="Secre_tail"/>
</dbReference>
<dbReference type="NCBIfam" id="TIGR04183">
    <property type="entry name" value="Por_Secre_tail"/>
    <property type="match status" value="1"/>
</dbReference>
<dbReference type="GO" id="GO:0016787">
    <property type="term" value="F:hydrolase activity"/>
    <property type="evidence" value="ECO:0007669"/>
    <property type="project" value="UniProtKB-KW"/>
</dbReference>
<evidence type="ECO:0000313" key="5">
    <source>
        <dbReference type="EMBL" id="MFD2587514.1"/>
    </source>
</evidence>
<dbReference type="PANTHER" id="PTHR43399">
    <property type="entry name" value="SUBTILISIN-RELATED"/>
    <property type="match status" value="1"/>
</dbReference>
<dbReference type="Gene3D" id="3.40.50.200">
    <property type="entry name" value="Peptidase S8/S53 domain"/>
    <property type="match status" value="1"/>
</dbReference>
<dbReference type="Pfam" id="PF18962">
    <property type="entry name" value="Por_Secre_tail"/>
    <property type="match status" value="1"/>
</dbReference>
<dbReference type="PANTHER" id="PTHR43399:SF4">
    <property type="entry name" value="CELL WALL-ASSOCIATED PROTEASE"/>
    <property type="match status" value="1"/>
</dbReference>
<evidence type="ECO:0000256" key="1">
    <source>
        <dbReference type="ARBA" id="ARBA00011073"/>
    </source>
</evidence>
<dbReference type="EMBL" id="JBHULB010000014">
    <property type="protein sequence ID" value="MFD2587514.1"/>
    <property type="molecule type" value="Genomic_DNA"/>
</dbReference>
<dbReference type="EC" id="3.4.-.-" evidence="5"/>
<comment type="caution">
    <text evidence="5">The sequence shown here is derived from an EMBL/GenBank/DDBJ whole genome shotgun (WGS) entry which is preliminary data.</text>
</comment>
<dbReference type="InterPro" id="IPR000209">
    <property type="entry name" value="Peptidase_S8/S53_dom"/>
</dbReference>
<dbReference type="Pfam" id="PF00082">
    <property type="entry name" value="Peptidase_S8"/>
    <property type="match status" value="1"/>
</dbReference>
<reference evidence="6" key="1">
    <citation type="journal article" date="2019" name="Int. J. Syst. Evol. Microbiol.">
        <title>The Global Catalogue of Microorganisms (GCM) 10K type strain sequencing project: providing services to taxonomists for standard genome sequencing and annotation.</title>
        <authorList>
            <consortium name="The Broad Institute Genomics Platform"/>
            <consortium name="The Broad Institute Genome Sequencing Center for Infectious Disease"/>
            <person name="Wu L."/>
            <person name="Ma J."/>
        </authorList>
    </citation>
    <scope>NUCLEOTIDE SEQUENCE [LARGE SCALE GENOMIC DNA]</scope>
    <source>
        <strain evidence="6">KCTC 52368</strain>
    </source>
</reference>
<evidence type="ECO:0000259" key="4">
    <source>
        <dbReference type="Pfam" id="PF18962"/>
    </source>
</evidence>
<evidence type="ECO:0000259" key="3">
    <source>
        <dbReference type="Pfam" id="PF00082"/>
    </source>
</evidence>
<dbReference type="InterPro" id="IPR008979">
    <property type="entry name" value="Galactose-bd-like_sf"/>
</dbReference>
<keyword evidence="2" id="KW-0732">Signal</keyword>